<evidence type="ECO:0000313" key="6">
    <source>
        <dbReference type="EMBL" id="KUJ77029.1"/>
    </source>
</evidence>
<reference evidence="7" key="1">
    <citation type="submission" date="2015-12" db="EMBL/GenBank/DDBJ databases">
        <authorList>
            <person name="Zhang G."/>
            <person name="Stingl U."/>
        </authorList>
    </citation>
    <scope>NUCLEOTIDE SEQUENCE [LARGE SCALE GENOMIC DNA]</scope>
    <source>
        <strain evidence="7">ZGT118</strain>
    </source>
</reference>
<comment type="caution">
    <text evidence="3">Lacks conserved residue(s) required for the propagation of feature annotation.</text>
</comment>
<dbReference type="CDD" id="cd01949">
    <property type="entry name" value="GGDEF"/>
    <property type="match status" value="1"/>
</dbReference>
<evidence type="ECO:0000256" key="1">
    <source>
        <dbReference type="ARBA" id="ARBA00012528"/>
    </source>
</evidence>
<dbReference type="GO" id="GO:0052621">
    <property type="term" value="F:diguanylate cyclase activity"/>
    <property type="evidence" value="ECO:0007669"/>
    <property type="project" value="UniProtKB-EC"/>
</dbReference>
<dbReference type="InterPro" id="IPR000160">
    <property type="entry name" value="GGDEF_dom"/>
</dbReference>
<evidence type="ECO:0000256" key="3">
    <source>
        <dbReference type="PROSITE-ProRule" id="PRU00169"/>
    </source>
</evidence>
<dbReference type="GO" id="GO:0005886">
    <property type="term" value="C:plasma membrane"/>
    <property type="evidence" value="ECO:0007669"/>
    <property type="project" value="TreeGrafter"/>
</dbReference>
<organism evidence="6 7">
    <name type="scientific">Ruegeria marisrubri</name>
    <dbReference type="NCBI Taxonomy" id="1685379"/>
    <lineage>
        <taxon>Bacteria</taxon>
        <taxon>Pseudomonadati</taxon>
        <taxon>Pseudomonadota</taxon>
        <taxon>Alphaproteobacteria</taxon>
        <taxon>Rhodobacterales</taxon>
        <taxon>Roseobacteraceae</taxon>
        <taxon>Ruegeria</taxon>
    </lineage>
</organism>
<keyword evidence="7" id="KW-1185">Reference proteome</keyword>
<dbReference type="Gene3D" id="3.40.50.2300">
    <property type="match status" value="1"/>
</dbReference>
<name>A0A0X3TMY4_9RHOB</name>
<dbReference type="Pfam" id="PF00072">
    <property type="entry name" value="Response_reg"/>
    <property type="match status" value="1"/>
</dbReference>
<accession>A0A0X3TMY4</accession>
<dbReference type="SUPFAM" id="SSF52172">
    <property type="entry name" value="CheY-like"/>
    <property type="match status" value="2"/>
</dbReference>
<sequence length="448" mass="48677">MLKVQLSAAWYHVAQGERLEGLKPLLRHTRPDLVLTAMTLPDGTAMDVKNLLQQDEALADVPVLAIAPRNDKAARLRALAAGVDDVLVKPYNDTLLLARIRNFLRTRSGSEALPLQGGSQPLGFAEGSTPAPALAPPAMIALLTHGIETGTSWRTALQPRTRHRVIDRRFNDMQAVLSNPAPDAVVVELRPSGTELDLIADLRARNTTRHAVLIALLDHETTHLATAAFDLGADAVMMGAFCPKELALRLENQIARKVRHDRMRASVRNGLLAAVTDSLTGLHNRHYALPALQQIVRTAQDSGTSFALMLGDLDHFKRVNDLYGHVAGDSVLIETARRLQAALRPQDLLARIGGEEFLIALPRTDRGRALSVADRLCNEISSHGFPLPGQDRTVAVTMSIGLKICDNCTPPRRSRGAEIQTLIEQADKALYSAKAAGRNRVELLPSAA</sequence>
<dbReference type="InterPro" id="IPR043128">
    <property type="entry name" value="Rev_trsase/Diguanyl_cyclase"/>
</dbReference>
<dbReference type="EC" id="2.7.7.65" evidence="1"/>
<dbReference type="Pfam" id="PF00990">
    <property type="entry name" value="GGDEF"/>
    <property type="match status" value="1"/>
</dbReference>
<dbReference type="PROSITE" id="PS50887">
    <property type="entry name" value="GGDEF"/>
    <property type="match status" value="1"/>
</dbReference>
<dbReference type="STRING" id="1685379.AVO45_09585"/>
<dbReference type="SUPFAM" id="SSF55073">
    <property type="entry name" value="Nucleotide cyclase"/>
    <property type="match status" value="1"/>
</dbReference>
<comment type="caution">
    <text evidence="6">The sequence shown here is derived from an EMBL/GenBank/DDBJ whole genome shotgun (WGS) entry which is preliminary data.</text>
</comment>
<dbReference type="PROSITE" id="PS50110">
    <property type="entry name" value="RESPONSE_REGULATORY"/>
    <property type="match status" value="1"/>
</dbReference>
<dbReference type="EMBL" id="LQBQ01000034">
    <property type="protein sequence ID" value="KUJ77029.1"/>
    <property type="molecule type" value="Genomic_DNA"/>
</dbReference>
<dbReference type="PANTHER" id="PTHR45138:SF9">
    <property type="entry name" value="DIGUANYLATE CYCLASE DGCM-RELATED"/>
    <property type="match status" value="1"/>
</dbReference>
<dbReference type="NCBIfam" id="TIGR00254">
    <property type="entry name" value="GGDEF"/>
    <property type="match status" value="1"/>
</dbReference>
<dbReference type="SMART" id="SM00267">
    <property type="entry name" value="GGDEF"/>
    <property type="match status" value="1"/>
</dbReference>
<feature type="domain" description="GGDEF" evidence="5">
    <location>
        <begin position="304"/>
        <end position="446"/>
    </location>
</feature>
<dbReference type="Gene3D" id="3.30.70.270">
    <property type="match status" value="1"/>
</dbReference>
<dbReference type="GO" id="GO:1902201">
    <property type="term" value="P:negative regulation of bacterial-type flagellum-dependent cell motility"/>
    <property type="evidence" value="ECO:0007669"/>
    <property type="project" value="TreeGrafter"/>
</dbReference>
<dbReference type="GO" id="GO:0043709">
    <property type="term" value="P:cell adhesion involved in single-species biofilm formation"/>
    <property type="evidence" value="ECO:0007669"/>
    <property type="project" value="TreeGrafter"/>
</dbReference>
<evidence type="ECO:0000313" key="7">
    <source>
        <dbReference type="Proteomes" id="UP000053791"/>
    </source>
</evidence>
<dbReference type="InterPro" id="IPR001789">
    <property type="entry name" value="Sig_transdc_resp-reg_receiver"/>
</dbReference>
<feature type="domain" description="Response regulatory" evidence="4">
    <location>
        <begin position="1"/>
        <end position="104"/>
    </location>
</feature>
<gene>
    <name evidence="6" type="ORF">AVO45_09585</name>
</gene>
<dbReference type="Proteomes" id="UP000053791">
    <property type="component" value="Unassembled WGS sequence"/>
</dbReference>
<protein>
    <recommendedName>
        <fullName evidence="1">diguanylate cyclase</fullName>
        <ecNumber evidence="1">2.7.7.65</ecNumber>
    </recommendedName>
</protein>
<dbReference type="InterPro" id="IPR011006">
    <property type="entry name" value="CheY-like_superfamily"/>
</dbReference>
<dbReference type="InterPro" id="IPR029787">
    <property type="entry name" value="Nucleotide_cyclase"/>
</dbReference>
<proteinExistence type="predicted"/>
<evidence type="ECO:0000256" key="2">
    <source>
        <dbReference type="ARBA" id="ARBA00034247"/>
    </source>
</evidence>
<dbReference type="FunFam" id="3.30.70.270:FF:000001">
    <property type="entry name" value="Diguanylate cyclase domain protein"/>
    <property type="match status" value="1"/>
</dbReference>
<dbReference type="InterPro" id="IPR050469">
    <property type="entry name" value="Diguanylate_Cyclase"/>
</dbReference>
<dbReference type="PANTHER" id="PTHR45138">
    <property type="entry name" value="REGULATORY COMPONENTS OF SENSORY TRANSDUCTION SYSTEM"/>
    <property type="match status" value="1"/>
</dbReference>
<comment type="catalytic activity">
    <reaction evidence="2">
        <text>2 GTP = 3',3'-c-di-GMP + 2 diphosphate</text>
        <dbReference type="Rhea" id="RHEA:24898"/>
        <dbReference type="ChEBI" id="CHEBI:33019"/>
        <dbReference type="ChEBI" id="CHEBI:37565"/>
        <dbReference type="ChEBI" id="CHEBI:58805"/>
        <dbReference type="EC" id="2.7.7.65"/>
    </reaction>
</comment>
<evidence type="ECO:0000259" key="5">
    <source>
        <dbReference type="PROSITE" id="PS50887"/>
    </source>
</evidence>
<dbReference type="GO" id="GO:0000160">
    <property type="term" value="P:phosphorelay signal transduction system"/>
    <property type="evidence" value="ECO:0007669"/>
    <property type="project" value="InterPro"/>
</dbReference>
<dbReference type="AlphaFoldDB" id="A0A0X3TMY4"/>
<evidence type="ECO:0000259" key="4">
    <source>
        <dbReference type="PROSITE" id="PS50110"/>
    </source>
</evidence>